<dbReference type="AlphaFoldDB" id="A0A8J4UQP0"/>
<dbReference type="GO" id="GO:0051295">
    <property type="term" value="P:establishment of meiotic spindle localization"/>
    <property type="evidence" value="ECO:0007669"/>
    <property type="project" value="TreeGrafter"/>
</dbReference>
<dbReference type="GO" id="GO:0030041">
    <property type="term" value="P:actin filament polymerization"/>
    <property type="evidence" value="ECO:0007669"/>
    <property type="project" value="TreeGrafter"/>
</dbReference>
<dbReference type="PROSITE" id="PS51377">
    <property type="entry name" value="KIND"/>
    <property type="match status" value="1"/>
</dbReference>
<keyword evidence="6" id="KW-1003">Cell membrane</keyword>
<gene>
    <name evidence="16" type="ORF">DAT39_001142</name>
</gene>
<name>A0A8J4UQP0_CLAMG</name>
<dbReference type="PANTHER" id="PTHR21345">
    <property type="entry name" value="SPIRE"/>
    <property type="match status" value="1"/>
</dbReference>
<dbReference type="GO" id="GO:0008017">
    <property type="term" value="F:microtubule binding"/>
    <property type="evidence" value="ECO:0007669"/>
    <property type="project" value="TreeGrafter"/>
</dbReference>
<dbReference type="EMBL" id="QNUK01000007">
    <property type="protein sequence ID" value="KAF5909129.1"/>
    <property type="molecule type" value="Genomic_DNA"/>
</dbReference>
<feature type="region of interest" description="Disordered" evidence="14">
    <location>
        <begin position="459"/>
        <end position="536"/>
    </location>
</feature>
<feature type="compositionally biased region" description="Low complexity" evidence="14">
    <location>
        <begin position="473"/>
        <end position="491"/>
    </location>
</feature>
<evidence type="ECO:0000313" key="17">
    <source>
        <dbReference type="Proteomes" id="UP000727407"/>
    </source>
</evidence>
<evidence type="ECO:0000259" key="15">
    <source>
        <dbReference type="PROSITE" id="PS51377"/>
    </source>
</evidence>
<keyword evidence="12" id="KW-0206">Cytoskeleton</keyword>
<dbReference type="InterPro" id="IPR029901">
    <property type="entry name" value="Spire"/>
</dbReference>
<dbReference type="GO" id="GO:0040038">
    <property type="term" value="P:polar body extrusion after meiotic divisions"/>
    <property type="evidence" value="ECO:0007669"/>
    <property type="project" value="TreeGrafter"/>
</dbReference>
<dbReference type="GO" id="GO:0005856">
    <property type="term" value="C:cytoskeleton"/>
    <property type="evidence" value="ECO:0007669"/>
    <property type="project" value="UniProtKB-SubCell"/>
</dbReference>
<dbReference type="GO" id="GO:0005938">
    <property type="term" value="C:cell cortex"/>
    <property type="evidence" value="ECO:0007669"/>
    <property type="project" value="TreeGrafter"/>
</dbReference>
<dbReference type="GO" id="GO:0030659">
    <property type="term" value="C:cytoplasmic vesicle membrane"/>
    <property type="evidence" value="ECO:0007669"/>
    <property type="project" value="UniProtKB-SubCell"/>
</dbReference>
<keyword evidence="7" id="KW-0963">Cytoplasm</keyword>
<evidence type="ECO:0000256" key="6">
    <source>
        <dbReference type="ARBA" id="ARBA00022475"/>
    </source>
</evidence>
<dbReference type="OrthoDB" id="10043757at2759"/>
<evidence type="ECO:0000256" key="3">
    <source>
        <dbReference type="ARBA" id="ARBA00004413"/>
    </source>
</evidence>
<dbReference type="CDD" id="cd22065">
    <property type="entry name" value="WH2_Spire_1-2_r1"/>
    <property type="match status" value="1"/>
</dbReference>
<feature type="domain" description="KIND" evidence="15">
    <location>
        <begin position="39"/>
        <end position="233"/>
    </location>
</feature>
<evidence type="ECO:0000256" key="13">
    <source>
        <dbReference type="ARBA" id="ARBA00023329"/>
    </source>
</evidence>
<keyword evidence="11" id="KW-0009">Actin-binding</keyword>
<keyword evidence="8" id="KW-0677">Repeat</keyword>
<evidence type="ECO:0000256" key="5">
    <source>
        <dbReference type="ARBA" id="ARBA00022448"/>
    </source>
</evidence>
<evidence type="ECO:0000256" key="7">
    <source>
        <dbReference type="ARBA" id="ARBA00022490"/>
    </source>
</evidence>
<dbReference type="GO" id="GO:0005886">
    <property type="term" value="C:plasma membrane"/>
    <property type="evidence" value="ECO:0007669"/>
    <property type="project" value="UniProtKB-SubCell"/>
</dbReference>
<dbReference type="GO" id="GO:0048193">
    <property type="term" value="P:Golgi vesicle transport"/>
    <property type="evidence" value="ECO:0007669"/>
    <property type="project" value="TreeGrafter"/>
</dbReference>
<dbReference type="InterPro" id="IPR011019">
    <property type="entry name" value="KIND_dom"/>
</dbReference>
<keyword evidence="5" id="KW-0813">Transport</keyword>
<dbReference type="Gene3D" id="1.10.510.10">
    <property type="entry name" value="Transferase(Phosphotransferase) domain 1"/>
    <property type="match status" value="1"/>
</dbReference>
<dbReference type="CDD" id="cd22080">
    <property type="entry name" value="WH2_Spire1_r4"/>
    <property type="match status" value="1"/>
</dbReference>
<dbReference type="GO" id="GO:0045010">
    <property type="term" value="P:actin nucleation"/>
    <property type="evidence" value="ECO:0007669"/>
    <property type="project" value="InterPro"/>
</dbReference>
<dbReference type="Pfam" id="PF16474">
    <property type="entry name" value="KIND"/>
    <property type="match status" value="1"/>
</dbReference>
<dbReference type="GO" id="GO:0003779">
    <property type="term" value="F:actin binding"/>
    <property type="evidence" value="ECO:0007669"/>
    <property type="project" value="UniProtKB-KW"/>
</dbReference>
<protein>
    <submittedName>
        <fullName evidence="16">Protein spire 1-like isoform X2</fullName>
    </submittedName>
</protein>
<feature type="compositionally biased region" description="Polar residues" evidence="14">
    <location>
        <begin position="660"/>
        <end position="672"/>
    </location>
</feature>
<dbReference type="GO" id="GO:0051639">
    <property type="term" value="P:actin filament network formation"/>
    <property type="evidence" value="ECO:0007669"/>
    <property type="project" value="TreeGrafter"/>
</dbReference>
<organism evidence="16 17">
    <name type="scientific">Clarias magur</name>
    <name type="common">Asian catfish</name>
    <name type="synonym">Macropteronotus magur</name>
    <dbReference type="NCBI Taxonomy" id="1594786"/>
    <lineage>
        <taxon>Eukaryota</taxon>
        <taxon>Metazoa</taxon>
        <taxon>Chordata</taxon>
        <taxon>Craniata</taxon>
        <taxon>Vertebrata</taxon>
        <taxon>Euteleostomi</taxon>
        <taxon>Actinopterygii</taxon>
        <taxon>Neopterygii</taxon>
        <taxon>Teleostei</taxon>
        <taxon>Ostariophysi</taxon>
        <taxon>Siluriformes</taxon>
        <taxon>Clariidae</taxon>
        <taxon>Clarias</taxon>
    </lineage>
</organism>
<dbReference type="GO" id="GO:0015031">
    <property type="term" value="P:protein transport"/>
    <property type="evidence" value="ECO:0007669"/>
    <property type="project" value="UniProtKB-KW"/>
</dbReference>
<dbReference type="PANTHER" id="PTHR21345:SF8">
    <property type="entry name" value="PROTEIN SPIRE HOMOLOG 1"/>
    <property type="match status" value="1"/>
</dbReference>
<comment type="similarity">
    <text evidence="4">Belongs to the spire family.</text>
</comment>
<dbReference type="Proteomes" id="UP000727407">
    <property type="component" value="Unassembled WGS sequence"/>
</dbReference>
<dbReference type="InterPro" id="IPR011011">
    <property type="entry name" value="Znf_FYVE_PHD"/>
</dbReference>
<evidence type="ECO:0000256" key="11">
    <source>
        <dbReference type="ARBA" id="ARBA00023203"/>
    </source>
</evidence>
<reference evidence="16" key="1">
    <citation type="submission" date="2020-07" db="EMBL/GenBank/DDBJ databases">
        <title>Clarias magur genome sequencing, assembly and annotation.</title>
        <authorList>
            <person name="Kushwaha B."/>
            <person name="Kumar R."/>
            <person name="Das P."/>
            <person name="Joshi C.G."/>
            <person name="Kumar D."/>
            <person name="Nagpure N.S."/>
            <person name="Pandey M."/>
            <person name="Agarwal S."/>
            <person name="Srivastava S."/>
            <person name="Singh M."/>
            <person name="Sahoo L."/>
            <person name="Jayasankar P."/>
            <person name="Meher P.K."/>
            <person name="Koringa P.G."/>
            <person name="Iquebal M.A."/>
            <person name="Das S.P."/>
            <person name="Bit A."/>
            <person name="Patnaik S."/>
            <person name="Patel N."/>
            <person name="Shah T.M."/>
            <person name="Hinsu A."/>
            <person name="Jena J.K."/>
        </authorList>
    </citation>
    <scope>NUCLEOTIDE SEQUENCE</scope>
    <source>
        <strain evidence="16">CIFAMagur01</strain>
        <tissue evidence="16">Testis</tissue>
    </source>
</reference>
<dbReference type="GO" id="GO:0036089">
    <property type="term" value="P:cleavage furrow formation"/>
    <property type="evidence" value="ECO:0007669"/>
    <property type="project" value="TreeGrafter"/>
</dbReference>
<evidence type="ECO:0000256" key="8">
    <source>
        <dbReference type="ARBA" id="ARBA00022737"/>
    </source>
</evidence>
<evidence type="ECO:0000256" key="1">
    <source>
        <dbReference type="ARBA" id="ARBA00004180"/>
    </source>
</evidence>
<proteinExistence type="inferred from homology"/>
<keyword evidence="9" id="KW-0653">Protein transport</keyword>
<keyword evidence="17" id="KW-1185">Reference proteome</keyword>
<keyword evidence="13" id="KW-0968">Cytoplasmic vesicle</keyword>
<feature type="region of interest" description="Disordered" evidence="14">
    <location>
        <begin position="650"/>
        <end position="672"/>
    </location>
</feature>
<accession>A0A8J4UQP0</accession>
<evidence type="ECO:0000256" key="4">
    <source>
        <dbReference type="ARBA" id="ARBA00010956"/>
    </source>
</evidence>
<evidence type="ECO:0000256" key="12">
    <source>
        <dbReference type="ARBA" id="ARBA00023212"/>
    </source>
</evidence>
<evidence type="ECO:0000256" key="2">
    <source>
        <dbReference type="ARBA" id="ARBA00004245"/>
    </source>
</evidence>
<dbReference type="CDD" id="cd22078">
    <property type="entry name" value="WH2_Spire1_r2-like"/>
    <property type="match status" value="1"/>
</dbReference>
<sequence length="672" mass="76007">MEWYGTFQHGNEDGSVLVISSADLSEGDTDVDSGEEEDLCLEEILSLYAQPINEEQAWAVCYQCCRFLNQFKPRRRNSLSQSGAEEARRIEGPGDVRICKDGTVKVLSRKSSDKYLQHNSSTEVIESLGIMIYKALDYGLKENEERELSPPLEKLIDLMTNMANTTEVDACPDEGYEATEEEDEGEEEQTEVSSIRGYRDIITLCTSHLPSSSDAPNHYQAVCRALYAETKELRTFLEKIKNAKENLRRMEGETPEEPVRDLNELQNDDWARCWVQVMRDLRTGVKLKKVQERQYNPLPIEYQLTPYEMLMDDIRSKRYKLRKVMVNGDIPPRLKKSAHEVILEFIRSRPPLNPVAARKLKPHPPTPPSLHERILEEIRAERKLKPVSPDMIRRSRLGAGKSISTPQDLFLCSGSQGTPRKKIAVSTLALADDAPPSPNPASGEQPLLQKKKLLKAPTLAELDSSDSEDESSTPRTTSSSSISTSVVDGTSPDSVRGKKFPPRLVPLSFTPQPDRHMASHRRHSTDKETLAGFRIPPPRQTSRSLEEFCYPVECLTLTVDEVMHIRQVLVKAELEKFQQYKDLYNALKKGKLCFCCRTKKFSLFTWSNTCQFCKRAVCSQCCEKMKLPSKPYANLPVYSLGPTILSKKDAGVTDQVEKPISNQRNSLKPSTS</sequence>
<dbReference type="SMART" id="SM00750">
    <property type="entry name" value="KIND"/>
    <property type="match status" value="1"/>
</dbReference>
<evidence type="ECO:0000256" key="10">
    <source>
        <dbReference type="ARBA" id="ARBA00023136"/>
    </source>
</evidence>
<evidence type="ECO:0000256" key="14">
    <source>
        <dbReference type="SAM" id="MobiDB-lite"/>
    </source>
</evidence>
<evidence type="ECO:0000313" key="16">
    <source>
        <dbReference type="EMBL" id="KAF5909129.1"/>
    </source>
</evidence>
<feature type="non-terminal residue" evidence="16">
    <location>
        <position position="1"/>
    </location>
</feature>
<evidence type="ECO:0000256" key="9">
    <source>
        <dbReference type="ARBA" id="ARBA00022927"/>
    </source>
</evidence>
<comment type="caution">
    <text evidence="16">The sequence shown here is derived from an EMBL/GenBank/DDBJ whole genome shotgun (WGS) entry which is preliminary data.</text>
</comment>
<dbReference type="SUPFAM" id="SSF57903">
    <property type="entry name" value="FYVE/PHD zinc finger"/>
    <property type="match status" value="1"/>
</dbReference>
<keyword evidence="10" id="KW-0472">Membrane</keyword>
<comment type="subcellular location">
    <subcellularLocation>
        <location evidence="3">Cell membrane</location>
        <topology evidence="3">Peripheral membrane protein</topology>
        <orientation evidence="3">Cytoplasmic side</orientation>
    </subcellularLocation>
    <subcellularLocation>
        <location evidence="2">Cytoplasm</location>
        <location evidence="2">Cytoskeleton</location>
    </subcellularLocation>
    <subcellularLocation>
        <location evidence="1">Cytoplasmic vesicle membrane</location>
        <topology evidence="1">Peripheral membrane protein</topology>
        <orientation evidence="1">Cytoplasmic side</orientation>
    </subcellularLocation>
</comment>